<reference evidence="2" key="1">
    <citation type="journal article" date="2020" name="Fungal Divers.">
        <title>Resolving the Mortierellaceae phylogeny through synthesis of multi-gene phylogenetics and phylogenomics.</title>
        <authorList>
            <person name="Vandepol N."/>
            <person name="Liber J."/>
            <person name="Desiro A."/>
            <person name="Na H."/>
            <person name="Kennedy M."/>
            <person name="Barry K."/>
            <person name="Grigoriev I.V."/>
            <person name="Miller A.N."/>
            <person name="O'Donnell K."/>
            <person name="Stajich J.E."/>
            <person name="Bonito G."/>
        </authorList>
    </citation>
    <scope>NUCLEOTIDE SEQUENCE</scope>
    <source>
        <strain evidence="2">KOD1015</strain>
    </source>
</reference>
<keyword evidence="3" id="KW-1185">Reference proteome</keyword>
<evidence type="ECO:0000313" key="3">
    <source>
        <dbReference type="Proteomes" id="UP000780801"/>
    </source>
</evidence>
<gene>
    <name evidence="2" type="ORF">BGW38_008717</name>
</gene>
<comment type="caution">
    <text evidence="2">The sequence shown here is derived from an EMBL/GenBank/DDBJ whole genome shotgun (WGS) entry which is preliminary data.</text>
</comment>
<accession>A0A9P6FKW8</accession>
<sequence>SNGLPLTNGNTVPDHKEAVFGAFFDLTKIDRLCHQHGLKFAFRMIFVDQHTVRILGEVIPQGAVRAKGPVASQYQKCKAGKTRTGTMDWGEEAELQKQNGAEIMERLDRANERIKDLESGVKKGRKENGRFEAAQTLAARSHRAATRKEKIGTVDGSDVSMIANECMKQGIQSQDLDMDRDDKENSEQKRLYRALQAERKEVRVRRAVLQPQETQLRQWRQERSYWNGLHRTVKARSSGIKYTPRPIVYTTPTVEDFTVEDSTERLDISKLPEDKDVFAGTDPGIRTMSVTCAQTLSEIKEHINRYAVLY</sequence>
<organism evidence="2 3">
    <name type="scientific">Lunasporangiospora selenospora</name>
    <dbReference type="NCBI Taxonomy" id="979761"/>
    <lineage>
        <taxon>Eukaryota</taxon>
        <taxon>Fungi</taxon>
        <taxon>Fungi incertae sedis</taxon>
        <taxon>Mucoromycota</taxon>
        <taxon>Mortierellomycotina</taxon>
        <taxon>Mortierellomycetes</taxon>
        <taxon>Mortierellales</taxon>
        <taxon>Mortierellaceae</taxon>
        <taxon>Lunasporangiospora</taxon>
    </lineage>
</organism>
<proteinExistence type="predicted"/>
<evidence type="ECO:0000256" key="1">
    <source>
        <dbReference type="SAM" id="Coils"/>
    </source>
</evidence>
<dbReference type="EMBL" id="JAABOA010006085">
    <property type="protein sequence ID" value="KAF9570660.1"/>
    <property type="molecule type" value="Genomic_DNA"/>
</dbReference>
<feature type="non-terminal residue" evidence="2">
    <location>
        <position position="1"/>
    </location>
</feature>
<keyword evidence="1" id="KW-0175">Coiled coil</keyword>
<feature type="coiled-coil region" evidence="1">
    <location>
        <begin position="100"/>
        <end position="127"/>
    </location>
</feature>
<evidence type="ECO:0000313" key="2">
    <source>
        <dbReference type="EMBL" id="KAF9570660.1"/>
    </source>
</evidence>
<feature type="coiled-coil region" evidence="1">
    <location>
        <begin position="178"/>
        <end position="205"/>
    </location>
</feature>
<feature type="non-terminal residue" evidence="2">
    <location>
        <position position="310"/>
    </location>
</feature>
<name>A0A9P6FKW8_9FUNG</name>
<dbReference type="AlphaFoldDB" id="A0A9P6FKW8"/>
<dbReference type="Proteomes" id="UP000780801">
    <property type="component" value="Unassembled WGS sequence"/>
</dbReference>
<protein>
    <submittedName>
        <fullName evidence="2">Uncharacterized protein</fullName>
    </submittedName>
</protein>
<dbReference type="OrthoDB" id="2430249at2759"/>